<comment type="caution">
    <text evidence="1">The sequence shown here is derived from an EMBL/GenBank/DDBJ whole genome shotgun (WGS) entry which is preliminary data.</text>
</comment>
<sequence>MSEYIFKRLTPFKKEIFDIVINEMLRVGWKQLNEGKENANDVYVMYSDGNDGKKNIYIELIPYDGRNMEISSERLKFDVRSTVYSDAFFKFCTGYNNATGRGNSPDESWPTSWFRGRDYNAGVSSNGPKINPDIKFEFYLFIDKEKIITCTIPPISINLTPAVSYIGVLDDLMLDEEHKPYTRALTWYSSAYSGNWSTSNQGLTFNRPKNSDWTVPSASYRSTWLSISAIRNPNIDNKFLLLPFYILTNEYGVRGKLGGIYYTSGNGIVNKDIIEIDIDGVIQKYKYVNAVGSYGSLPSSLVFRIE</sequence>
<dbReference type="Proteomes" id="UP000242164">
    <property type="component" value="Unassembled WGS sequence"/>
</dbReference>
<reference evidence="1 2" key="1">
    <citation type="submission" date="2016-08" db="EMBL/GenBank/DDBJ databases">
        <authorList>
            <person name="Loux V."/>
            <person name="Rue O."/>
        </authorList>
    </citation>
    <scope>NUCLEOTIDE SEQUENCE [LARGE SCALE GENOMIC DNA]</scope>
    <source>
        <strain evidence="1 2">AFSSA_08CEB44bac</strain>
    </source>
</reference>
<dbReference type="AlphaFoldDB" id="A0AAX2CNW6"/>
<dbReference type="EMBL" id="FMIK01000068">
    <property type="protein sequence ID" value="SCM08285.1"/>
    <property type="molecule type" value="Genomic_DNA"/>
</dbReference>
<name>A0AAX2CNW6_9BACI</name>
<protein>
    <submittedName>
        <fullName evidence="1">Uncharacterized protein</fullName>
    </submittedName>
</protein>
<dbReference type="RefSeq" id="WP_087099733.1">
    <property type="nucleotide sequence ID" value="NZ_CP066179.1"/>
</dbReference>
<evidence type="ECO:0000313" key="1">
    <source>
        <dbReference type="EMBL" id="SCM08285.1"/>
    </source>
</evidence>
<organism evidence="1 2">
    <name type="scientific">Bacillus cytotoxicus</name>
    <dbReference type="NCBI Taxonomy" id="580165"/>
    <lineage>
        <taxon>Bacteria</taxon>
        <taxon>Bacillati</taxon>
        <taxon>Bacillota</taxon>
        <taxon>Bacilli</taxon>
        <taxon>Bacillales</taxon>
        <taxon>Bacillaceae</taxon>
        <taxon>Bacillus</taxon>
        <taxon>Bacillus cereus group</taxon>
    </lineage>
</organism>
<gene>
    <name evidence="1" type="ORF">BCB44BAC_04565</name>
</gene>
<proteinExistence type="predicted"/>
<accession>A0AAX2CNW6</accession>
<evidence type="ECO:0000313" key="2">
    <source>
        <dbReference type="Proteomes" id="UP000242164"/>
    </source>
</evidence>